<keyword evidence="1" id="KW-0812">Transmembrane</keyword>
<dbReference type="Pfam" id="PF04241">
    <property type="entry name" value="DUF423"/>
    <property type="match status" value="1"/>
</dbReference>
<sequence length="128" mass="14001">MHVFWKINASLAAFYGAVTVGSAAALMHLWRDTIATEQLAVLLSAGFILAFHAVALLALSAFDKLQQQSPWLSRIVALAMQLGLWLFVYTLVASVFKLPLHFSALAPLGGQLLILSWLALAISPWIRK</sequence>
<feature type="transmembrane region" description="Helical" evidence="1">
    <location>
        <begin position="104"/>
        <end position="126"/>
    </location>
</feature>
<name>A0A3P3QSY1_9GAMM</name>
<reference evidence="2 3" key="1">
    <citation type="submission" date="2018-11" db="EMBL/GenBank/DDBJ databases">
        <title>Draft genome analysis of Rheinheimera mesophila isolated from an industrial waste site.</title>
        <authorList>
            <person name="Yu Q."/>
            <person name="Qi Y."/>
            <person name="Zhang H."/>
            <person name="Lu Y."/>
            <person name="Pu J."/>
        </authorList>
    </citation>
    <scope>NUCLEOTIDE SEQUENCE [LARGE SCALE GENOMIC DNA]</scope>
    <source>
        <strain evidence="2 3">IITR13</strain>
    </source>
</reference>
<dbReference type="RefSeq" id="WP_046521246.1">
    <property type="nucleotide sequence ID" value="NZ_LAVS01000091.1"/>
</dbReference>
<evidence type="ECO:0000313" key="3">
    <source>
        <dbReference type="Proteomes" id="UP000276260"/>
    </source>
</evidence>
<dbReference type="AlphaFoldDB" id="A0A3P3QSY1"/>
<comment type="caution">
    <text evidence="2">The sequence shown here is derived from an EMBL/GenBank/DDBJ whole genome shotgun (WGS) entry which is preliminary data.</text>
</comment>
<dbReference type="Proteomes" id="UP000276260">
    <property type="component" value="Unassembled WGS sequence"/>
</dbReference>
<feature type="transmembrane region" description="Helical" evidence="1">
    <location>
        <begin position="39"/>
        <end position="59"/>
    </location>
</feature>
<proteinExistence type="predicted"/>
<keyword evidence="3" id="KW-1185">Reference proteome</keyword>
<dbReference type="InterPro" id="IPR006696">
    <property type="entry name" value="DUF423"/>
</dbReference>
<dbReference type="EMBL" id="RRCF01000001">
    <property type="protein sequence ID" value="RRJ23383.1"/>
    <property type="molecule type" value="Genomic_DNA"/>
</dbReference>
<accession>A0A3P3QSY1</accession>
<evidence type="ECO:0000313" key="2">
    <source>
        <dbReference type="EMBL" id="RRJ23383.1"/>
    </source>
</evidence>
<feature type="transmembrane region" description="Helical" evidence="1">
    <location>
        <begin position="7"/>
        <end position="27"/>
    </location>
</feature>
<organism evidence="2 3">
    <name type="scientific">Rheinheimera mesophila</name>
    <dbReference type="NCBI Taxonomy" id="1547515"/>
    <lineage>
        <taxon>Bacteria</taxon>
        <taxon>Pseudomonadati</taxon>
        <taxon>Pseudomonadota</taxon>
        <taxon>Gammaproteobacteria</taxon>
        <taxon>Chromatiales</taxon>
        <taxon>Chromatiaceae</taxon>
        <taxon>Rheinheimera</taxon>
    </lineage>
</organism>
<keyword evidence="1" id="KW-0472">Membrane</keyword>
<evidence type="ECO:0000256" key="1">
    <source>
        <dbReference type="SAM" id="Phobius"/>
    </source>
</evidence>
<gene>
    <name evidence="2" type="ORF">EIK76_04750</name>
</gene>
<dbReference type="OrthoDB" id="5770152at2"/>
<keyword evidence="1" id="KW-1133">Transmembrane helix</keyword>
<protein>
    <submittedName>
        <fullName evidence="2">DUF423 domain-containing protein</fullName>
    </submittedName>
</protein>
<feature type="transmembrane region" description="Helical" evidence="1">
    <location>
        <begin position="71"/>
        <end position="92"/>
    </location>
</feature>